<keyword evidence="2" id="KW-0227">DNA damage</keyword>
<dbReference type="Gene3D" id="3.40.1170.60">
    <property type="match status" value="1"/>
</dbReference>
<evidence type="ECO:0000256" key="3">
    <source>
        <dbReference type="ARBA" id="ARBA00023199"/>
    </source>
</evidence>
<dbReference type="InterPro" id="IPR017961">
    <property type="entry name" value="DNA_pol_Y-fam_little_finger"/>
</dbReference>
<dbReference type="PANTHER" id="PTHR11076">
    <property type="entry name" value="DNA REPAIR POLYMERASE UMUC / TRANSFERASE FAMILY MEMBER"/>
    <property type="match status" value="1"/>
</dbReference>
<dbReference type="PROSITE" id="PS50173">
    <property type="entry name" value="UMUC"/>
    <property type="match status" value="1"/>
</dbReference>
<dbReference type="GO" id="GO:0006281">
    <property type="term" value="P:DNA repair"/>
    <property type="evidence" value="ECO:0007669"/>
    <property type="project" value="UniProtKB-KW"/>
</dbReference>
<dbReference type="AlphaFoldDB" id="A0A6B3LWD4"/>
<protein>
    <submittedName>
        <fullName evidence="7">Y-family DNA polymerase</fullName>
    </submittedName>
</protein>
<sequence length="430" mass="48138">MSKLFALVDCNNFYASCERLFDPSLEEKPIVVLSNNDGCVIARSNEAKALGIKMGVPAFEIKSLVKTHGVKVFSSNYELYGDMSRRVVETLQQFSPDLEVYSIDESFLDLSNFYNTDIQEYAKEIKATVQQWTGIPVAIGVAPTKTLAKVANRLSKKSSKAKGVLVLTDPRHIEEALKRTKAGDVWGIGRRYAKKLAELGVHTAWDLRHVTDAFARKYLTVVGLRTVKELRGEPCIEMEMVPPAKQNICTSRSFAKTVGNLSAIEEALATHTIRCATKLRKQKSCAGALTVFLQTSRFNEQDKLYFNSRTIKLNAPTSSELELLHYAKLALKAIFREGYGYKKTGIILNDIVPENQVQLSLLNAGHHERDTRLMQTLDNLRERFGFATVGYGMQGEGNECALRKEFASPCYTTKVAEVMKVGWNYYSSSK</sequence>
<keyword evidence="8" id="KW-1185">Reference proteome</keyword>
<evidence type="ECO:0000256" key="4">
    <source>
        <dbReference type="ARBA" id="ARBA00023204"/>
    </source>
</evidence>
<dbReference type="InterPro" id="IPR050116">
    <property type="entry name" value="DNA_polymerase-Y"/>
</dbReference>
<dbReference type="Gene3D" id="1.10.150.20">
    <property type="entry name" value="5' to 3' exonuclease, C-terminal subdomain"/>
    <property type="match status" value="1"/>
</dbReference>
<dbReference type="Pfam" id="PF11799">
    <property type="entry name" value="IMS_C"/>
    <property type="match status" value="1"/>
</dbReference>
<dbReference type="InterPro" id="IPR025188">
    <property type="entry name" value="DUF4113"/>
</dbReference>
<evidence type="ECO:0000256" key="5">
    <source>
        <dbReference type="ARBA" id="ARBA00023236"/>
    </source>
</evidence>
<keyword evidence="5" id="KW-0742">SOS response</keyword>
<keyword evidence="4" id="KW-0234">DNA repair</keyword>
<dbReference type="Pfam" id="PF00817">
    <property type="entry name" value="IMS"/>
    <property type="match status" value="1"/>
</dbReference>
<dbReference type="EMBL" id="JAAGWD010000004">
    <property type="protein sequence ID" value="NEM98198.1"/>
    <property type="molecule type" value="Genomic_DNA"/>
</dbReference>
<dbReference type="PANTHER" id="PTHR11076:SF34">
    <property type="entry name" value="PROTEIN UMUC"/>
    <property type="match status" value="1"/>
</dbReference>
<dbReference type="InterPro" id="IPR001126">
    <property type="entry name" value="UmuC"/>
</dbReference>
<dbReference type="GO" id="GO:0005829">
    <property type="term" value="C:cytosol"/>
    <property type="evidence" value="ECO:0007669"/>
    <property type="project" value="TreeGrafter"/>
</dbReference>
<dbReference type="Proteomes" id="UP000474777">
    <property type="component" value="Unassembled WGS sequence"/>
</dbReference>
<dbReference type="RefSeq" id="WP_163915085.1">
    <property type="nucleotide sequence ID" value="NZ_JAAGWD010000004.1"/>
</dbReference>
<dbReference type="Pfam" id="PF13438">
    <property type="entry name" value="DUF4113"/>
    <property type="match status" value="1"/>
</dbReference>
<feature type="domain" description="UmuC" evidence="6">
    <location>
        <begin position="5"/>
        <end position="189"/>
    </location>
</feature>
<accession>A0A6B3LWD4</accession>
<dbReference type="InterPro" id="IPR043502">
    <property type="entry name" value="DNA/RNA_pol_sf"/>
</dbReference>
<organism evidence="7 8">
    <name type="scientific">Pontibacter burrus</name>
    <dbReference type="NCBI Taxonomy" id="2704466"/>
    <lineage>
        <taxon>Bacteria</taxon>
        <taxon>Pseudomonadati</taxon>
        <taxon>Bacteroidota</taxon>
        <taxon>Cytophagia</taxon>
        <taxon>Cytophagales</taxon>
        <taxon>Hymenobacteraceae</taxon>
        <taxon>Pontibacter</taxon>
    </lineage>
</organism>
<dbReference type="InterPro" id="IPR043128">
    <property type="entry name" value="Rev_trsase/Diguanyl_cyclase"/>
</dbReference>
<comment type="caution">
    <text evidence="7">The sequence shown here is derived from an EMBL/GenBank/DDBJ whole genome shotgun (WGS) entry which is preliminary data.</text>
</comment>
<evidence type="ECO:0000256" key="2">
    <source>
        <dbReference type="ARBA" id="ARBA00022763"/>
    </source>
</evidence>
<reference evidence="7 8" key="1">
    <citation type="submission" date="2020-02" db="EMBL/GenBank/DDBJ databases">
        <authorList>
            <person name="Kim M.K."/>
        </authorList>
    </citation>
    <scope>NUCLEOTIDE SEQUENCE [LARGE SCALE GENOMIC DNA]</scope>
    <source>
        <strain evidence="7 8">BT327</strain>
    </source>
</reference>
<evidence type="ECO:0000259" key="6">
    <source>
        <dbReference type="PROSITE" id="PS50173"/>
    </source>
</evidence>
<evidence type="ECO:0000313" key="8">
    <source>
        <dbReference type="Proteomes" id="UP000474777"/>
    </source>
</evidence>
<dbReference type="GO" id="GO:0009432">
    <property type="term" value="P:SOS response"/>
    <property type="evidence" value="ECO:0007669"/>
    <property type="project" value="UniProtKB-KW"/>
</dbReference>
<keyword evidence="3" id="KW-0741">SOS mutagenesis</keyword>
<evidence type="ECO:0000313" key="7">
    <source>
        <dbReference type="EMBL" id="NEM98198.1"/>
    </source>
</evidence>
<name>A0A6B3LWD4_9BACT</name>
<dbReference type="GO" id="GO:0042276">
    <property type="term" value="P:error-prone translesion synthesis"/>
    <property type="evidence" value="ECO:0007669"/>
    <property type="project" value="TreeGrafter"/>
</dbReference>
<dbReference type="Gene3D" id="3.30.70.270">
    <property type="match status" value="1"/>
</dbReference>
<evidence type="ECO:0000256" key="1">
    <source>
        <dbReference type="ARBA" id="ARBA00010945"/>
    </source>
</evidence>
<dbReference type="CDD" id="cd01700">
    <property type="entry name" value="PolY_Pol_V_umuC"/>
    <property type="match status" value="1"/>
</dbReference>
<dbReference type="GO" id="GO:0003684">
    <property type="term" value="F:damaged DNA binding"/>
    <property type="evidence" value="ECO:0007669"/>
    <property type="project" value="InterPro"/>
</dbReference>
<comment type="similarity">
    <text evidence="1">Belongs to the DNA polymerase type-Y family.</text>
</comment>
<dbReference type="SUPFAM" id="SSF56672">
    <property type="entry name" value="DNA/RNA polymerases"/>
    <property type="match status" value="1"/>
</dbReference>
<proteinExistence type="inferred from homology"/>
<gene>
    <name evidence="7" type="ORF">GXP69_10860</name>
</gene>
<dbReference type="GO" id="GO:0003887">
    <property type="term" value="F:DNA-directed DNA polymerase activity"/>
    <property type="evidence" value="ECO:0007669"/>
    <property type="project" value="TreeGrafter"/>
</dbReference>